<protein>
    <recommendedName>
        <fullName evidence="8">Rhodopsin domain-containing protein</fullName>
    </recommendedName>
</protein>
<reference evidence="12" key="2">
    <citation type="submission" date="2018-12" db="EMBL/GenBank/DDBJ databases">
        <title>The complete genome of Metarhizium rileyi, a key fungal pathogen of Lepidoptera.</title>
        <authorList>
            <person name="Binneck E."/>
            <person name="Lastra C.C.L."/>
            <person name="Sosa-Gomez D.R."/>
        </authorList>
    </citation>
    <scope>NUCLEOTIDE SEQUENCE [LARGE SCALE GENOMIC DNA]</scope>
    <source>
        <strain evidence="12">Cep018-CH2</strain>
    </source>
</reference>
<organism evidence="9 11">
    <name type="scientific">Metarhizium rileyi (strain RCEF 4871)</name>
    <name type="common">Nomuraea rileyi</name>
    <dbReference type="NCBI Taxonomy" id="1649241"/>
    <lineage>
        <taxon>Eukaryota</taxon>
        <taxon>Fungi</taxon>
        <taxon>Dikarya</taxon>
        <taxon>Ascomycota</taxon>
        <taxon>Pezizomycotina</taxon>
        <taxon>Sordariomycetes</taxon>
        <taxon>Hypocreomycetidae</taxon>
        <taxon>Hypocreales</taxon>
        <taxon>Clavicipitaceae</taxon>
        <taxon>Metarhizium</taxon>
    </lineage>
</organism>
<evidence type="ECO:0000256" key="7">
    <source>
        <dbReference type="SAM" id="Phobius"/>
    </source>
</evidence>
<accession>A0A5C6G358</accession>
<dbReference type="Proteomes" id="UP000317257">
    <property type="component" value="Unassembled WGS sequence"/>
</dbReference>
<dbReference type="InterPro" id="IPR052337">
    <property type="entry name" value="SAT4-like"/>
</dbReference>
<dbReference type="PANTHER" id="PTHR33048">
    <property type="entry name" value="PTH11-LIKE INTEGRAL MEMBRANE PROTEIN (AFU_ORTHOLOGUE AFUA_5G11245)"/>
    <property type="match status" value="1"/>
</dbReference>
<dbReference type="EMBL" id="SBHS01000039">
    <property type="protein sequence ID" value="TWU71689.1"/>
    <property type="molecule type" value="Genomic_DNA"/>
</dbReference>
<evidence type="ECO:0000259" key="8">
    <source>
        <dbReference type="Pfam" id="PF20684"/>
    </source>
</evidence>
<dbReference type="AlphaFoldDB" id="A0A166WST5"/>
<gene>
    <name evidence="10" type="ORF">ED733_002264</name>
    <name evidence="9" type="ORF">NOR_08149</name>
</gene>
<dbReference type="PROSITE" id="PS51257">
    <property type="entry name" value="PROKAR_LIPOPROTEIN"/>
    <property type="match status" value="1"/>
</dbReference>
<evidence type="ECO:0000313" key="12">
    <source>
        <dbReference type="Proteomes" id="UP000317257"/>
    </source>
</evidence>
<sequence length="366" mass="42245">MYSPAPRRAIFVLHWVFSCLTILVMTARLLWRKAEKQSFVLGDHFTMGAIVCALIRLALIHVVLEWGTNNVPNSDRLHHNFTPIETYQREIGSKLKIANRFFYNSYLWLQKLVLLDLYRRLLLDLAYEKIIIRGYLIVFLVSFVAVQVITFTECRPFRLYWQVVPDPGPCAQAPIQLLTLGSLNIVTDLMLLILPIPVVALLRAPWRRKLQLYALFTLGGFIVLVTIVRLPINYLHIDSQGSRTTWASTELLTTAIVVNAPSLYGLWNKHRRDKVELHRRKEREETRRKGNGPVHPDTIGGSNEFCEVQRKSKPTARGLLPTKGIEMTDAKEKDGRHSRESWHSQRPDIESASQHSSEREILHLHY</sequence>
<accession>A0A166WST5</accession>
<proteinExistence type="inferred from homology"/>
<keyword evidence="3 7" id="KW-1133">Transmembrane helix</keyword>
<evidence type="ECO:0000256" key="4">
    <source>
        <dbReference type="ARBA" id="ARBA00023136"/>
    </source>
</evidence>
<evidence type="ECO:0000313" key="11">
    <source>
        <dbReference type="Proteomes" id="UP000243498"/>
    </source>
</evidence>
<evidence type="ECO:0000256" key="6">
    <source>
        <dbReference type="SAM" id="MobiDB-lite"/>
    </source>
</evidence>
<reference evidence="9 11" key="1">
    <citation type="journal article" date="2016" name="Genome Biol. Evol.">
        <title>Divergent and convergent evolution of fungal pathogenicity.</title>
        <authorList>
            <person name="Shang Y."/>
            <person name="Xiao G."/>
            <person name="Zheng P."/>
            <person name="Cen K."/>
            <person name="Zhan S."/>
            <person name="Wang C."/>
        </authorList>
    </citation>
    <scope>NUCLEOTIDE SEQUENCE [LARGE SCALE GENOMIC DNA]</scope>
    <source>
        <strain evidence="9 11">RCEF 4871</strain>
    </source>
</reference>
<dbReference type="OrthoDB" id="3903189at2759"/>
<evidence type="ECO:0000256" key="5">
    <source>
        <dbReference type="ARBA" id="ARBA00038359"/>
    </source>
</evidence>
<feature type="region of interest" description="Disordered" evidence="6">
    <location>
        <begin position="277"/>
        <end position="366"/>
    </location>
</feature>
<dbReference type="Pfam" id="PF20684">
    <property type="entry name" value="Fung_rhodopsin"/>
    <property type="match status" value="1"/>
</dbReference>
<feature type="transmembrane region" description="Helical" evidence="7">
    <location>
        <begin position="244"/>
        <end position="267"/>
    </location>
</feature>
<feature type="domain" description="Rhodopsin" evidence="8">
    <location>
        <begin position="27"/>
        <end position="255"/>
    </location>
</feature>
<feature type="transmembrane region" description="Helical" evidence="7">
    <location>
        <begin position="43"/>
        <end position="64"/>
    </location>
</feature>
<dbReference type="EMBL" id="AZHC01000045">
    <property type="protein sequence ID" value="OAA35057.1"/>
    <property type="molecule type" value="Genomic_DNA"/>
</dbReference>
<evidence type="ECO:0000256" key="2">
    <source>
        <dbReference type="ARBA" id="ARBA00022692"/>
    </source>
</evidence>
<evidence type="ECO:0000256" key="1">
    <source>
        <dbReference type="ARBA" id="ARBA00004141"/>
    </source>
</evidence>
<name>A0A166WST5_METRR</name>
<feature type="transmembrane region" description="Helical" evidence="7">
    <location>
        <begin position="130"/>
        <end position="151"/>
    </location>
</feature>
<dbReference type="STRING" id="1081105.A0A166WST5"/>
<evidence type="ECO:0000256" key="3">
    <source>
        <dbReference type="ARBA" id="ARBA00022989"/>
    </source>
</evidence>
<dbReference type="Proteomes" id="UP000243498">
    <property type="component" value="Unassembled WGS sequence"/>
</dbReference>
<feature type="transmembrane region" description="Helical" evidence="7">
    <location>
        <begin position="12"/>
        <end position="31"/>
    </location>
</feature>
<dbReference type="InterPro" id="IPR049326">
    <property type="entry name" value="Rhodopsin_dom_fungi"/>
</dbReference>
<comment type="caution">
    <text evidence="9">The sequence shown here is derived from an EMBL/GenBank/DDBJ whole genome shotgun (WGS) entry which is preliminary data.</text>
</comment>
<keyword evidence="2 7" id="KW-0812">Transmembrane</keyword>
<dbReference type="PANTHER" id="PTHR33048:SF166">
    <property type="entry name" value="PTH11-LIKE INTEGRAL MEMBRANE PROTEIN"/>
    <property type="match status" value="1"/>
</dbReference>
<keyword evidence="4 7" id="KW-0472">Membrane</keyword>
<keyword evidence="11" id="KW-1185">Reference proteome</keyword>
<dbReference type="OMA" id="IWGTNNM"/>
<feature type="transmembrane region" description="Helical" evidence="7">
    <location>
        <begin position="175"/>
        <end position="200"/>
    </location>
</feature>
<feature type="compositionally biased region" description="Basic and acidic residues" evidence="6">
    <location>
        <begin position="326"/>
        <end position="349"/>
    </location>
</feature>
<evidence type="ECO:0000313" key="9">
    <source>
        <dbReference type="EMBL" id="OAA35057.1"/>
    </source>
</evidence>
<evidence type="ECO:0000313" key="10">
    <source>
        <dbReference type="EMBL" id="TWU71689.1"/>
    </source>
</evidence>
<reference evidence="10" key="3">
    <citation type="journal article" date="2019" name="Microbiol. Resour. Announc.">
        <title>Genome Sequence of Metarhizium rileyi, a Microbial Control Agent for Lepidoptera.</title>
        <authorList>
            <person name="Binneck E."/>
            <person name="Lastra C.C.L."/>
            <person name="Sosa-Gomez D.R."/>
        </authorList>
    </citation>
    <scope>NUCLEOTIDE SEQUENCE</scope>
    <source>
        <strain evidence="10">Cep018-CH2</strain>
    </source>
</reference>
<feature type="transmembrane region" description="Helical" evidence="7">
    <location>
        <begin position="212"/>
        <end position="232"/>
    </location>
</feature>
<comment type="similarity">
    <text evidence="5">Belongs to the SAT4 family.</text>
</comment>
<comment type="subcellular location">
    <subcellularLocation>
        <location evidence="1">Membrane</location>
        <topology evidence="1">Multi-pass membrane protein</topology>
    </subcellularLocation>
</comment>
<feature type="compositionally biased region" description="Basic and acidic residues" evidence="6">
    <location>
        <begin position="356"/>
        <end position="366"/>
    </location>
</feature>
<dbReference type="GO" id="GO:0016020">
    <property type="term" value="C:membrane"/>
    <property type="evidence" value="ECO:0007669"/>
    <property type="project" value="UniProtKB-SubCell"/>
</dbReference>